<evidence type="ECO:0000256" key="1">
    <source>
        <dbReference type="SAM" id="MobiDB-lite"/>
    </source>
</evidence>
<feature type="compositionally biased region" description="Basic and acidic residues" evidence="1">
    <location>
        <begin position="62"/>
        <end position="71"/>
    </location>
</feature>
<feature type="non-terminal residue" evidence="2">
    <location>
        <position position="1"/>
    </location>
</feature>
<proteinExistence type="predicted"/>
<organism evidence="2 3">
    <name type="scientific">Symbiodinium necroappetens</name>
    <dbReference type="NCBI Taxonomy" id="1628268"/>
    <lineage>
        <taxon>Eukaryota</taxon>
        <taxon>Sar</taxon>
        <taxon>Alveolata</taxon>
        <taxon>Dinophyceae</taxon>
        <taxon>Suessiales</taxon>
        <taxon>Symbiodiniaceae</taxon>
        <taxon>Symbiodinium</taxon>
    </lineage>
</organism>
<feature type="region of interest" description="Disordered" evidence="1">
    <location>
        <begin position="150"/>
        <end position="174"/>
    </location>
</feature>
<feature type="region of interest" description="Disordered" evidence="1">
    <location>
        <begin position="236"/>
        <end position="311"/>
    </location>
</feature>
<gene>
    <name evidence="2" type="primary">Comt</name>
    <name evidence="2" type="ORF">SNEC2469_LOCUS1206</name>
</gene>
<reference evidence="2" key="1">
    <citation type="submission" date="2021-02" db="EMBL/GenBank/DDBJ databases">
        <authorList>
            <person name="Dougan E. K."/>
            <person name="Rhodes N."/>
            <person name="Thang M."/>
            <person name="Chan C."/>
        </authorList>
    </citation>
    <scope>NUCLEOTIDE SEQUENCE</scope>
</reference>
<name>A0A812IZ92_9DINO</name>
<comment type="caution">
    <text evidence="2">The sequence shown here is derived from an EMBL/GenBank/DDBJ whole genome shotgun (WGS) entry which is preliminary data.</text>
</comment>
<dbReference type="Proteomes" id="UP000601435">
    <property type="component" value="Unassembled WGS sequence"/>
</dbReference>
<dbReference type="EMBL" id="CAJNJA010005535">
    <property type="protein sequence ID" value="CAE7192299.1"/>
    <property type="molecule type" value="Genomic_DNA"/>
</dbReference>
<protein>
    <submittedName>
        <fullName evidence="2">Comt protein</fullName>
    </submittedName>
</protein>
<accession>A0A812IZ92</accession>
<evidence type="ECO:0000313" key="3">
    <source>
        <dbReference type="Proteomes" id="UP000601435"/>
    </source>
</evidence>
<sequence>GRVHQPIRPPEGRQPERAQVRWEWDTKEVQAGASAVAPPQRPRPGFEVPLVISHAPPPEPSRSQEHADVPLRKAPAPVSERASDLRHLDLSRDLFSEASVCSSPAAPSPRPVHGASRPVGEGWDDSQWLAKAMEFLSDFSGGADVDIGLESARRPTGLRSPETEAGSRASRGSQNKLVQLIEECGLSNMPEWYHASVDRITEVHPLLTCAARVEPHGAAPGLLGTKRRSYVVPKRVAAPRDRDAEEKPRAASQRASGPSARRQASRESTEFVSESSRRERTEFTSNVAPKLPPQARARKSPDSEPKRRASA</sequence>
<feature type="region of interest" description="Disordered" evidence="1">
    <location>
        <begin position="98"/>
        <end position="119"/>
    </location>
</feature>
<feature type="compositionally biased region" description="Basic and acidic residues" evidence="1">
    <location>
        <begin position="264"/>
        <end position="282"/>
    </location>
</feature>
<feature type="region of interest" description="Disordered" evidence="1">
    <location>
        <begin position="1"/>
        <end position="84"/>
    </location>
</feature>
<feature type="compositionally biased region" description="Basic and acidic residues" evidence="1">
    <location>
        <begin position="238"/>
        <end position="249"/>
    </location>
</feature>
<feature type="compositionally biased region" description="Basic and acidic residues" evidence="1">
    <location>
        <begin position="299"/>
        <end position="311"/>
    </location>
</feature>
<feature type="compositionally biased region" description="Basic and acidic residues" evidence="1">
    <location>
        <begin position="10"/>
        <end position="28"/>
    </location>
</feature>
<dbReference type="AlphaFoldDB" id="A0A812IZ92"/>
<dbReference type="OrthoDB" id="421180at2759"/>
<evidence type="ECO:0000313" key="2">
    <source>
        <dbReference type="EMBL" id="CAE7192299.1"/>
    </source>
</evidence>
<keyword evidence="3" id="KW-1185">Reference proteome</keyword>